<accession>A0A8H4CPQ1</accession>
<organism evidence="1 2">
    <name type="scientific">Colletotrichum gloeosporioides</name>
    <name type="common">Anthracnose fungus</name>
    <name type="synonym">Glomerella cingulata</name>
    <dbReference type="NCBI Taxonomy" id="474922"/>
    <lineage>
        <taxon>Eukaryota</taxon>
        <taxon>Fungi</taxon>
        <taxon>Dikarya</taxon>
        <taxon>Ascomycota</taxon>
        <taxon>Pezizomycotina</taxon>
        <taxon>Sordariomycetes</taxon>
        <taxon>Hypocreomycetidae</taxon>
        <taxon>Glomerellales</taxon>
        <taxon>Glomerellaceae</taxon>
        <taxon>Colletotrichum</taxon>
        <taxon>Colletotrichum gloeosporioides species complex</taxon>
    </lineage>
</organism>
<reference evidence="1" key="2">
    <citation type="submission" date="2020-03" db="EMBL/GenBank/DDBJ databases">
        <authorList>
            <person name="Fu F.-F."/>
            <person name="Chen J."/>
        </authorList>
    </citation>
    <scope>NUCLEOTIDE SEQUENCE</scope>
    <source>
        <strain evidence="1">Lc1</strain>
    </source>
</reference>
<name>A0A8H4CPQ1_COLGL</name>
<dbReference type="EMBL" id="WVTB01000027">
    <property type="protein sequence ID" value="KAF3807780.1"/>
    <property type="molecule type" value="Genomic_DNA"/>
</dbReference>
<protein>
    <submittedName>
        <fullName evidence="1">Uncharacterized protein</fullName>
    </submittedName>
</protein>
<keyword evidence="2" id="KW-1185">Reference proteome</keyword>
<reference evidence="1" key="1">
    <citation type="journal article" date="2020" name="Phytopathology">
        <title>Genome sequence and comparative analysis of Colletotrichum gloeosporioides isolated from Liriodendron leaves.</title>
        <authorList>
            <person name="Fu F.F."/>
            <person name="Hao Z."/>
            <person name="Wang P."/>
            <person name="Lu Y."/>
            <person name="Xue L.J."/>
            <person name="Wei G."/>
            <person name="Tian Y."/>
            <person name="Baishi H."/>
            <person name="Xu H."/>
            <person name="Shi J."/>
            <person name="Cheng T."/>
            <person name="Wang G."/>
            <person name="Yi Y."/>
            <person name="Chen J."/>
        </authorList>
    </citation>
    <scope>NUCLEOTIDE SEQUENCE</scope>
    <source>
        <strain evidence="1">Lc1</strain>
    </source>
</reference>
<dbReference type="GeneID" id="69014658"/>
<sequence>MALEAFNFVWAFSTEDFPTPTPSLSPRRRISATTFLWVGSGARSSDLPEHAVRVFPSLQVLNRVPPQFPHETFEHPRHRHPVRSILGGGRICHLPHRTTALIWAITTLVRHLILRLPVATADDAEDNVFEISKKTRFPGANSIFATYYKSICSVF</sequence>
<comment type="caution">
    <text evidence="1">The sequence shown here is derived from an EMBL/GenBank/DDBJ whole genome shotgun (WGS) entry which is preliminary data.</text>
</comment>
<dbReference type="Proteomes" id="UP000613401">
    <property type="component" value="Unassembled WGS sequence"/>
</dbReference>
<gene>
    <name evidence="1" type="ORF">GCG54_00007513</name>
</gene>
<evidence type="ECO:0000313" key="2">
    <source>
        <dbReference type="Proteomes" id="UP000613401"/>
    </source>
</evidence>
<dbReference type="AlphaFoldDB" id="A0A8H4CPQ1"/>
<proteinExistence type="predicted"/>
<evidence type="ECO:0000313" key="1">
    <source>
        <dbReference type="EMBL" id="KAF3807780.1"/>
    </source>
</evidence>
<dbReference type="RefSeq" id="XP_045266939.1">
    <property type="nucleotide sequence ID" value="XM_045407494.1"/>
</dbReference>